<dbReference type="RefSeq" id="WP_270046411.1">
    <property type="nucleotide sequence ID" value="NZ_JAPDOD010000090.1"/>
</dbReference>
<sequence>MLARVRILLPYLLHVATPAVPASVEFERDGVTVLVRWPYQSAADRSIYTIESVAPPSDIADSLGPLDPVRISPNVRIDGGETFAADAIQVELRAPAFARTSEDSHRLAALAVDSAQGALERIRSVTRAAHVRRLTRDETVWRLDYLNEDGSELAPAPPLLRASISPGAIDLTAVAVTNEIWEAARSLPKDFRTPPWETLFLDAVSTRWNIGPALVLMYAALEARITNAIEVLIDSTDADPELWSWITDRDEKFHLQPSMKDKYSVVIKALSGESLKVRDAKLWQSFVQIGKGRNSFAHGEPATIDRKPVTDLDMIRLLDHCGRILNWVDSLLPSEHRRPQREIASQIEVTRFLAR</sequence>
<reference evidence="1" key="1">
    <citation type="submission" date="2022-10" db="EMBL/GenBank/DDBJ databases">
        <title>The WGS of Solirubrobacter ginsenosidimutans DSM 21036.</title>
        <authorList>
            <person name="Jiang Z."/>
        </authorList>
    </citation>
    <scope>NUCLEOTIDE SEQUENCE</scope>
    <source>
        <strain evidence="1">DSM 21036</strain>
    </source>
</reference>
<protein>
    <recommendedName>
        <fullName evidence="3">Apea-like HEPN domain-containing protein</fullName>
    </recommendedName>
</protein>
<accession>A0A9X3S8N2</accession>
<dbReference type="EMBL" id="JAPDOD010000090">
    <property type="protein sequence ID" value="MDA0167161.1"/>
    <property type="molecule type" value="Genomic_DNA"/>
</dbReference>
<gene>
    <name evidence="1" type="ORF">OM076_43275</name>
</gene>
<comment type="caution">
    <text evidence="1">The sequence shown here is derived from an EMBL/GenBank/DDBJ whole genome shotgun (WGS) entry which is preliminary data.</text>
</comment>
<dbReference type="AlphaFoldDB" id="A0A9X3S8N2"/>
<name>A0A9X3S8N2_9ACTN</name>
<organism evidence="1 2">
    <name type="scientific">Solirubrobacter ginsenosidimutans</name>
    <dbReference type="NCBI Taxonomy" id="490573"/>
    <lineage>
        <taxon>Bacteria</taxon>
        <taxon>Bacillati</taxon>
        <taxon>Actinomycetota</taxon>
        <taxon>Thermoleophilia</taxon>
        <taxon>Solirubrobacterales</taxon>
        <taxon>Solirubrobacteraceae</taxon>
        <taxon>Solirubrobacter</taxon>
    </lineage>
</organism>
<evidence type="ECO:0000313" key="2">
    <source>
        <dbReference type="Proteomes" id="UP001149140"/>
    </source>
</evidence>
<evidence type="ECO:0000313" key="1">
    <source>
        <dbReference type="EMBL" id="MDA0167161.1"/>
    </source>
</evidence>
<proteinExistence type="predicted"/>
<keyword evidence="2" id="KW-1185">Reference proteome</keyword>
<dbReference type="Proteomes" id="UP001149140">
    <property type="component" value="Unassembled WGS sequence"/>
</dbReference>
<evidence type="ECO:0008006" key="3">
    <source>
        <dbReference type="Google" id="ProtNLM"/>
    </source>
</evidence>